<feature type="domain" description="GFO/IDH/MocA-like oxidoreductase" evidence="4">
    <location>
        <begin position="117"/>
        <end position="236"/>
    </location>
</feature>
<dbReference type="SUPFAM" id="SSF51735">
    <property type="entry name" value="NAD(P)-binding Rossmann-fold domains"/>
    <property type="match status" value="1"/>
</dbReference>
<feature type="domain" description="Gfo/Idh/MocA-like oxidoreductase N-terminal" evidence="3">
    <location>
        <begin position="1"/>
        <end position="107"/>
    </location>
</feature>
<dbReference type="SUPFAM" id="SSF55347">
    <property type="entry name" value="Glyceraldehyde-3-phosphate dehydrogenase-like, C-terminal domain"/>
    <property type="match status" value="1"/>
</dbReference>
<keyword evidence="1" id="KW-0520">NAD</keyword>
<dbReference type="InterPro" id="IPR055170">
    <property type="entry name" value="GFO_IDH_MocA-like_dom"/>
</dbReference>
<dbReference type="GO" id="GO:0000166">
    <property type="term" value="F:nucleotide binding"/>
    <property type="evidence" value="ECO:0007669"/>
    <property type="project" value="InterPro"/>
</dbReference>
<reference evidence="5" key="1">
    <citation type="journal article" date="2021" name="PeerJ">
        <title>Extensive microbial diversity within the chicken gut microbiome revealed by metagenomics and culture.</title>
        <authorList>
            <person name="Gilroy R."/>
            <person name="Ravi A."/>
            <person name="Getino M."/>
            <person name="Pursley I."/>
            <person name="Horton D.L."/>
            <person name="Alikhan N.F."/>
            <person name="Baker D."/>
            <person name="Gharbi K."/>
            <person name="Hall N."/>
            <person name="Watson M."/>
            <person name="Adriaenssens E.M."/>
            <person name="Foster-Nyarko E."/>
            <person name="Jarju S."/>
            <person name="Secka A."/>
            <person name="Antonio M."/>
            <person name="Oren A."/>
            <person name="Chaudhuri R.R."/>
            <person name="La Ragione R."/>
            <person name="Hildebrand F."/>
            <person name="Pallen M.J."/>
        </authorList>
    </citation>
    <scope>NUCLEOTIDE SEQUENCE</scope>
    <source>
        <strain evidence="5">ChiGjej4B4-7305</strain>
    </source>
</reference>
<dbReference type="InterPro" id="IPR051450">
    <property type="entry name" value="Gfo/Idh/MocA_Oxidoreductases"/>
</dbReference>
<protein>
    <submittedName>
        <fullName evidence="5">Gfo/Idh/MocA family oxidoreductase</fullName>
    </submittedName>
</protein>
<reference evidence="5" key="2">
    <citation type="submission" date="2021-04" db="EMBL/GenBank/DDBJ databases">
        <authorList>
            <person name="Gilroy R."/>
        </authorList>
    </citation>
    <scope>NUCLEOTIDE SEQUENCE</scope>
    <source>
        <strain evidence="5">ChiGjej4B4-7305</strain>
    </source>
</reference>
<sequence length="341" mass="35230">MIGAGSISRVHAPAWRSLGAEVAVYSLHGADELAGAHGLRPVGSLDELWEQVDVVDIVTPTHTHADLALAAIARGKHVVCEKPLARTTAVAEEVVAAARAAGVGLFPAHVVRYFPAYARAHAAVTAGKIGRVAVCRFRRMSAAPRADWFFDEEASGGIVLDQMIHDLDQAEWFAGPAVSVFARSVTGTDAQHVRAASATVTLTHASGAISQCYGVWGHPGLPFSSSFDIAGDGGVLRYDSAAQDSTRVHVTDRRSGGYLPPVDVASSPYTAEIVDFATALTSGGQAQVVAADGARAVQVAEAVLASIRTGEAVEIPPLSESGPATGGGTPEPAASATEDQR</sequence>
<dbReference type="PANTHER" id="PTHR43377">
    <property type="entry name" value="BILIVERDIN REDUCTASE A"/>
    <property type="match status" value="1"/>
</dbReference>
<dbReference type="Gene3D" id="3.30.360.10">
    <property type="entry name" value="Dihydrodipicolinate Reductase, domain 2"/>
    <property type="match status" value="1"/>
</dbReference>
<evidence type="ECO:0000259" key="4">
    <source>
        <dbReference type="Pfam" id="PF22725"/>
    </source>
</evidence>
<evidence type="ECO:0000259" key="3">
    <source>
        <dbReference type="Pfam" id="PF01408"/>
    </source>
</evidence>
<feature type="compositionally biased region" description="Low complexity" evidence="2">
    <location>
        <begin position="330"/>
        <end position="341"/>
    </location>
</feature>
<evidence type="ECO:0000313" key="5">
    <source>
        <dbReference type="EMBL" id="HIZ36120.1"/>
    </source>
</evidence>
<dbReference type="Gene3D" id="3.40.50.720">
    <property type="entry name" value="NAD(P)-binding Rossmann-like Domain"/>
    <property type="match status" value="1"/>
</dbReference>
<evidence type="ECO:0000256" key="2">
    <source>
        <dbReference type="SAM" id="MobiDB-lite"/>
    </source>
</evidence>
<name>A0A9D2EF06_9MICO</name>
<dbReference type="Pfam" id="PF22725">
    <property type="entry name" value="GFO_IDH_MocA_C3"/>
    <property type="match status" value="1"/>
</dbReference>
<dbReference type="Proteomes" id="UP000824037">
    <property type="component" value="Unassembled WGS sequence"/>
</dbReference>
<dbReference type="EMBL" id="DXBY01000169">
    <property type="protein sequence ID" value="HIZ36120.1"/>
    <property type="molecule type" value="Genomic_DNA"/>
</dbReference>
<organism evidence="5 6">
    <name type="scientific">Candidatus Ruania gallistercoris</name>
    <dbReference type="NCBI Taxonomy" id="2838746"/>
    <lineage>
        <taxon>Bacteria</taxon>
        <taxon>Bacillati</taxon>
        <taxon>Actinomycetota</taxon>
        <taxon>Actinomycetes</taxon>
        <taxon>Micrococcales</taxon>
        <taxon>Ruaniaceae</taxon>
        <taxon>Ruania</taxon>
    </lineage>
</organism>
<dbReference type="AlphaFoldDB" id="A0A9D2EF06"/>
<proteinExistence type="predicted"/>
<evidence type="ECO:0000313" key="6">
    <source>
        <dbReference type="Proteomes" id="UP000824037"/>
    </source>
</evidence>
<dbReference type="InterPro" id="IPR036291">
    <property type="entry name" value="NAD(P)-bd_dom_sf"/>
</dbReference>
<dbReference type="PANTHER" id="PTHR43377:SF1">
    <property type="entry name" value="BILIVERDIN REDUCTASE A"/>
    <property type="match status" value="1"/>
</dbReference>
<dbReference type="Pfam" id="PF01408">
    <property type="entry name" value="GFO_IDH_MocA"/>
    <property type="match status" value="1"/>
</dbReference>
<comment type="caution">
    <text evidence="5">The sequence shown here is derived from an EMBL/GenBank/DDBJ whole genome shotgun (WGS) entry which is preliminary data.</text>
</comment>
<accession>A0A9D2EF06</accession>
<feature type="region of interest" description="Disordered" evidence="2">
    <location>
        <begin position="311"/>
        <end position="341"/>
    </location>
</feature>
<gene>
    <name evidence="5" type="ORF">H9815_10105</name>
</gene>
<evidence type="ECO:0000256" key="1">
    <source>
        <dbReference type="ARBA" id="ARBA00023027"/>
    </source>
</evidence>
<dbReference type="InterPro" id="IPR000683">
    <property type="entry name" value="Gfo/Idh/MocA-like_OxRdtase_N"/>
</dbReference>